<dbReference type="HOGENOM" id="CLU_051361_1_0_1"/>
<evidence type="ECO:0000256" key="4">
    <source>
        <dbReference type="ARBA" id="ARBA00022824"/>
    </source>
</evidence>
<keyword evidence="4" id="KW-0256">Endoplasmic reticulum</keyword>
<reference evidence="10" key="1">
    <citation type="submission" date="2015-01" db="EMBL/GenBank/DDBJ databases">
        <title>The Genome Sequence of Cryptococcus gattii CA1280.</title>
        <authorList>
            <consortium name="The Broad Institute Genomics Platform"/>
            <person name="Cuomo C."/>
            <person name="Litvintseva A."/>
            <person name="Chen Y."/>
            <person name="Heitman J."/>
            <person name="Sun S."/>
            <person name="Springer D."/>
            <person name="Dromer F."/>
            <person name="Young S."/>
            <person name="Zeng Q."/>
            <person name="Gargeya S."/>
            <person name="Abouelleil A."/>
            <person name="Alvarado L."/>
            <person name="Chapman S.B."/>
            <person name="Gainer-Dewar J."/>
            <person name="Goldberg J."/>
            <person name="Griggs A."/>
            <person name="Gujja S."/>
            <person name="Hansen M."/>
            <person name="Howarth C."/>
            <person name="Imamovic A."/>
            <person name="Larimer J."/>
            <person name="Murphy C."/>
            <person name="Naylor J."/>
            <person name="Pearson M."/>
            <person name="Priest M."/>
            <person name="Roberts A."/>
            <person name="Saif S."/>
            <person name="Shea T."/>
            <person name="Sykes S."/>
            <person name="Wortman J."/>
            <person name="Nusbaum C."/>
            <person name="Birren B."/>
        </authorList>
    </citation>
    <scope>NUCLEOTIDE SEQUENCE [LARGE SCALE GENOMIC DNA]</scope>
    <source>
        <strain evidence="10">CA1280</strain>
    </source>
</reference>
<comment type="subcellular location">
    <subcellularLocation>
        <location evidence="1">Endoplasmic reticulum membrane</location>
        <topology evidence="1">Multi-pass membrane protein</topology>
    </subcellularLocation>
</comment>
<organism evidence="10">
    <name type="scientific">Cryptococcus bacillisporus CA1280</name>
    <dbReference type="NCBI Taxonomy" id="1296109"/>
    <lineage>
        <taxon>Eukaryota</taxon>
        <taxon>Fungi</taxon>
        <taxon>Dikarya</taxon>
        <taxon>Basidiomycota</taxon>
        <taxon>Agaricomycotina</taxon>
        <taxon>Tremellomycetes</taxon>
        <taxon>Tremellales</taxon>
        <taxon>Cryptococcaceae</taxon>
        <taxon>Cryptococcus</taxon>
        <taxon>Cryptococcus gattii species complex</taxon>
    </lineage>
</organism>
<accession>A0A0D0VNF5</accession>
<evidence type="ECO:0000259" key="9">
    <source>
        <dbReference type="Pfam" id="PF25147"/>
    </source>
</evidence>
<evidence type="ECO:0000256" key="2">
    <source>
        <dbReference type="ARBA" id="ARBA00022692"/>
    </source>
</evidence>
<feature type="domain" description="Ribophorin II C-terminal" evidence="9">
    <location>
        <begin position="192"/>
        <end position="290"/>
    </location>
</feature>
<keyword evidence="2 7" id="KW-0812">Transmembrane</keyword>
<protein>
    <submittedName>
        <fullName evidence="10">Oligosaccharyltransferase complex subunit delta (Ribophorin II)</fullName>
    </submittedName>
</protein>
<proteinExistence type="predicted"/>
<evidence type="ECO:0000313" key="10">
    <source>
        <dbReference type="EMBL" id="KIR48821.1"/>
    </source>
</evidence>
<keyword evidence="3 8" id="KW-0732">Signal</keyword>
<feature type="transmembrane region" description="Helical" evidence="7">
    <location>
        <begin position="264"/>
        <end position="283"/>
    </location>
</feature>
<gene>
    <name evidence="10" type="ORF">I312_01891</name>
</gene>
<sequence>MLSFLRNTSVLGLLTLLTATSVTAKGALGIKAAKVAITSLDGLNDATYTLKEPTPLPSPIVLSETSSFKLAFSVIDTTSGESVYPQQAHLLLEGLQDDDDDVTLPITVKSNGKAQITINPAKPHPALLPTRGKFRLTLLLSSLNEYTPLAYPLGEICIPESILQPRPRKRHDLPPRAGEPAFQPEQELFHTFKEGPKTVGWAKSGAGIVVTLAPWGVLLALFGKLSPSLNFQTPPVSSYVFLLILAAIETLIFVYWVGLKLYQLLPPFLALCAIAAYTGLIALRELRERRLKAGGTP</sequence>
<feature type="chain" id="PRO_5044229142" evidence="8">
    <location>
        <begin position="25"/>
        <end position="297"/>
    </location>
</feature>
<evidence type="ECO:0000256" key="5">
    <source>
        <dbReference type="ARBA" id="ARBA00022989"/>
    </source>
</evidence>
<dbReference type="PANTHER" id="PTHR12640">
    <property type="entry name" value="RIBOPHORIN II"/>
    <property type="match status" value="1"/>
</dbReference>
<feature type="signal peptide" evidence="8">
    <location>
        <begin position="1"/>
        <end position="24"/>
    </location>
</feature>
<dbReference type="EMBL" id="KN847976">
    <property type="protein sequence ID" value="KIR48821.1"/>
    <property type="molecule type" value="Genomic_DNA"/>
</dbReference>
<evidence type="ECO:0000256" key="8">
    <source>
        <dbReference type="SAM" id="SignalP"/>
    </source>
</evidence>
<evidence type="ECO:0000256" key="1">
    <source>
        <dbReference type="ARBA" id="ARBA00004477"/>
    </source>
</evidence>
<dbReference type="PANTHER" id="PTHR12640:SF0">
    <property type="entry name" value="DOLICHYL-DIPHOSPHOOLIGOSACCHARIDE--PROTEIN GLYCOSYLTRANSFERASE SUBUNIT 2"/>
    <property type="match status" value="1"/>
</dbReference>
<feature type="transmembrane region" description="Helical" evidence="7">
    <location>
        <begin position="238"/>
        <end position="258"/>
    </location>
</feature>
<name>A0A0D0VNF5_CRYGA</name>
<dbReference type="UniPathway" id="UPA00378"/>
<dbReference type="GO" id="GO:0008250">
    <property type="term" value="C:oligosaccharyltransferase complex"/>
    <property type="evidence" value="ECO:0007669"/>
    <property type="project" value="InterPro"/>
</dbReference>
<dbReference type="InterPro" id="IPR056790">
    <property type="entry name" value="Ribophorin_II_C"/>
</dbReference>
<dbReference type="AlphaFoldDB" id="A0A0D0VNF5"/>
<dbReference type="OrthoDB" id="432292at2759"/>
<evidence type="ECO:0000256" key="3">
    <source>
        <dbReference type="ARBA" id="ARBA00022729"/>
    </source>
</evidence>
<keyword evidence="10" id="KW-0808">Transferase</keyword>
<dbReference type="GO" id="GO:0016740">
    <property type="term" value="F:transferase activity"/>
    <property type="evidence" value="ECO:0007669"/>
    <property type="project" value="UniProtKB-KW"/>
</dbReference>
<dbReference type="Pfam" id="PF25147">
    <property type="entry name" value="Ribophorin_II_C"/>
    <property type="match status" value="1"/>
</dbReference>
<feature type="transmembrane region" description="Helical" evidence="7">
    <location>
        <begin position="206"/>
        <end position="226"/>
    </location>
</feature>
<keyword evidence="5 7" id="KW-1133">Transmembrane helix</keyword>
<dbReference type="InterPro" id="IPR008814">
    <property type="entry name" value="Swp1"/>
</dbReference>
<keyword evidence="6 7" id="KW-0472">Membrane</keyword>
<dbReference type="GO" id="GO:0006487">
    <property type="term" value="P:protein N-linked glycosylation"/>
    <property type="evidence" value="ECO:0007669"/>
    <property type="project" value="TreeGrafter"/>
</dbReference>
<evidence type="ECO:0000256" key="7">
    <source>
        <dbReference type="SAM" id="Phobius"/>
    </source>
</evidence>
<evidence type="ECO:0000256" key="6">
    <source>
        <dbReference type="ARBA" id="ARBA00023136"/>
    </source>
</evidence>